<evidence type="ECO:0000313" key="2">
    <source>
        <dbReference type="Proteomes" id="UP000324222"/>
    </source>
</evidence>
<dbReference type="Proteomes" id="UP000324222">
    <property type="component" value="Unassembled WGS sequence"/>
</dbReference>
<gene>
    <name evidence="1" type="ORF">E2C01_076802</name>
</gene>
<dbReference type="EMBL" id="VSRR010058995">
    <property type="protein sequence ID" value="MPC82156.1"/>
    <property type="molecule type" value="Genomic_DNA"/>
</dbReference>
<name>A0A5B7IJZ8_PORTR</name>
<sequence>MHLGDDMGPNMGTTINKTACVTIGLKLNSASHTLQAYRCYRL</sequence>
<accession>A0A5B7IJZ8</accession>
<reference evidence="1 2" key="1">
    <citation type="submission" date="2019-05" db="EMBL/GenBank/DDBJ databases">
        <title>Another draft genome of Portunus trituberculatus and its Hox gene families provides insights of decapod evolution.</title>
        <authorList>
            <person name="Jeong J.-H."/>
            <person name="Song I."/>
            <person name="Kim S."/>
            <person name="Choi T."/>
            <person name="Kim D."/>
            <person name="Ryu S."/>
            <person name="Kim W."/>
        </authorList>
    </citation>
    <scope>NUCLEOTIDE SEQUENCE [LARGE SCALE GENOMIC DNA]</scope>
    <source>
        <tissue evidence="1">Muscle</tissue>
    </source>
</reference>
<evidence type="ECO:0000313" key="1">
    <source>
        <dbReference type="EMBL" id="MPC82156.1"/>
    </source>
</evidence>
<organism evidence="1 2">
    <name type="scientific">Portunus trituberculatus</name>
    <name type="common">Swimming crab</name>
    <name type="synonym">Neptunus trituberculatus</name>
    <dbReference type="NCBI Taxonomy" id="210409"/>
    <lineage>
        <taxon>Eukaryota</taxon>
        <taxon>Metazoa</taxon>
        <taxon>Ecdysozoa</taxon>
        <taxon>Arthropoda</taxon>
        <taxon>Crustacea</taxon>
        <taxon>Multicrustacea</taxon>
        <taxon>Malacostraca</taxon>
        <taxon>Eumalacostraca</taxon>
        <taxon>Eucarida</taxon>
        <taxon>Decapoda</taxon>
        <taxon>Pleocyemata</taxon>
        <taxon>Brachyura</taxon>
        <taxon>Eubrachyura</taxon>
        <taxon>Portunoidea</taxon>
        <taxon>Portunidae</taxon>
        <taxon>Portuninae</taxon>
        <taxon>Portunus</taxon>
    </lineage>
</organism>
<dbReference type="AlphaFoldDB" id="A0A5B7IJZ8"/>
<keyword evidence="2" id="KW-1185">Reference proteome</keyword>
<comment type="caution">
    <text evidence="1">The sequence shown here is derived from an EMBL/GenBank/DDBJ whole genome shotgun (WGS) entry which is preliminary data.</text>
</comment>
<protein>
    <submittedName>
        <fullName evidence="1">Uncharacterized protein</fullName>
    </submittedName>
</protein>
<proteinExistence type="predicted"/>